<name>A0ABV2DN52_9HYPH</name>
<keyword evidence="2" id="KW-1185">Reference proteome</keyword>
<sequence>MKSHVLLEFDGESALSTDFRCGRASGLAQQLVHQSRPATSFPIRITDDAELSPDVSNGTMHDFDALGALGMR</sequence>
<evidence type="ECO:0000313" key="1">
    <source>
        <dbReference type="EMBL" id="MET2831486.1"/>
    </source>
</evidence>
<dbReference type="EMBL" id="JBEWSZ010000004">
    <property type="protein sequence ID" value="MET2831486.1"/>
    <property type="molecule type" value="Genomic_DNA"/>
</dbReference>
<gene>
    <name evidence="1" type="ORF">ABVQ20_31520</name>
</gene>
<organism evidence="1 2">
    <name type="scientific">Mesorhizobium shangrilense</name>
    <dbReference type="NCBI Taxonomy" id="460060"/>
    <lineage>
        <taxon>Bacteria</taxon>
        <taxon>Pseudomonadati</taxon>
        <taxon>Pseudomonadota</taxon>
        <taxon>Alphaproteobacteria</taxon>
        <taxon>Hyphomicrobiales</taxon>
        <taxon>Phyllobacteriaceae</taxon>
        <taxon>Mesorhizobium</taxon>
    </lineage>
</organism>
<protein>
    <submittedName>
        <fullName evidence="1">Uncharacterized protein</fullName>
    </submittedName>
</protein>
<reference evidence="1 2" key="1">
    <citation type="submission" date="2024-06" db="EMBL/GenBank/DDBJ databases">
        <authorList>
            <person name="Kim D.-U."/>
        </authorList>
    </citation>
    <scope>NUCLEOTIDE SEQUENCE [LARGE SCALE GENOMIC DNA]</scope>
    <source>
        <strain evidence="1 2">KACC15460</strain>
    </source>
</reference>
<comment type="caution">
    <text evidence="1">The sequence shown here is derived from an EMBL/GenBank/DDBJ whole genome shotgun (WGS) entry which is preliminary data.</text>
</comment>
<accession>A0ABV2DN52</accession>
<proteinExistence type="predicted"/>
<evidence type="ECO:0000313" key="2">
    <source>
        <dbReference type="Proteomes" id="UP001548832"/>
    </source>
</evidence>
<dbReference type="Proteomes" id="UP001548832">
    <property type="component" value="Unassembled WGS sequence"/>
</dbReference>
<dbReference type="RefSeq" id="WP_354463602.1">
    <property type="nucleotide sequence ID" value="NZ_JBEWSZ010000004.1"/>
</dbReference>